<dbReference type="EMBL" id="CAJNJA010026965">
    <property type="protein sequence ID" value="CAE7568047.1"/>
    <property type="molecule type" value="Genomic_DNA"/>
</dbReference>
<feature type="compositionally biased region" description="Basic residues" evidence="1">
    <location>
        <begin position="10"/>
        <end position="22"/>
    </location>
</feature>
<organism evidence="2 3">
    <name type="scientific">Symbiodinium necroappetens</name>
    <dbReference type="NCBI Taxonomy" id="1628268"/>
    <lineage>
        <taxon>Eukaryota</taxon>
        <taxon>Sar</taxon>
        <taxon>Alveolata</taxon>
        <taxon>Dinophyceae</taxon>
        <taxon>Suessiales</taxon>
        <taxon>Symbiodiniaceae</taxon>
        <taxon>Symbiodinium</taxon>
    </lineage>
</organism>
<feature type="compositionally biased region" description="Basic residues" evidence="1">
    <location>
        <begin position="37"/>
        <end position="51"/>
    </location>
</feature>
<sequence length="1500" mass="166412">MEETGGLGKVRGRPKGKGKARPKAATQPKAESDQPKPKPKGKAKAKAKAKSASKASAIKESDVQDKPDLVDAPAGAGTGDLGAEPSAPKRKREVADGVPSSGHDRKKAKKEAVSKPNASAKTRAKARAKGKAAAEKPSQVDGEAANDEMPAEEEETAAVKVKATFASRACPTREAFAKQKFICIRESFELYVKHLVTFPSSREDAYWKHCTEALSEEIKVLLAMSRLPAGLAVYAKHGLAQSAPGLLIDCEFICLVMCLMKLTILEELDYYHVLDFFAGKARIARIAKSCGLAAAALDKEYCDGDNRKKANSMDVNTNAGFLSYPVKFAAKVVLGRRHLLAQQPVIRVSWQFQIFKAAVIGAPFQYSGLLAMLNSVPIQDTTWNDAELYAVNAYLYGSKHLHLPPELKQELKKEIAEPAEPLSEEALADLDDDELQILFWAKATSGDAVGLQAVKPEMLEEQTAQPVGVLPASAPEPPSFEAGLSQGSLGDTLLDPAPTEDAVATQLEVPAPESHHAAPPSPPQLAPPPRESQHAAPPGPLIATVNAGSQANPRPLRTATRRAAPKSEPPAHVSSDSEDDFGVASLPPPELSVEAVKQRIRRIFTPRADGSYLVAADFVKQWADKSPQGGRDKLMALFEKTAYHRAGPVNKELFIKRCKAIAEEVEEESFEIEGEFLTLLDMDNLGFSASKKEGIVRYCSTRPSLIRQSKYGEGDMYWKTKRKIVQELMEWDEEASSKDEVKKKHKFDDWDLSKSDSGAFSAVLDVEAEDEKVSDEQLAVDSGSIAKKVSWPEIAQDAAPSSLLHPCKKCVQRHEKKIDLLAERFVKDNPKLTALQEQLKTKLLTAQKDLSESVDTIEAKIKEGTLDGFTRGMNKEIKKMLSQMRQKSCTRVLFLEDFGCTLDEASSEDDVLLEHLAETMEDGAQAVSVNRAVRARCGKRPRASGEKNPERDAQRLFERSNLSLPIKIETTEHATADASLSVVKTYHVRPQSWVQFLLTECPEKIHPSHEIYKAHAQRLSWVVPLCIHGDEGRGLKKSNYLVMSLQSPLGANPRPSKRKCSCDVCLRDRSDLPFGDSPSPSLSGKTKEFVNSIWCNFRGHSYLSRFLLYGLAGWQAKSHPEVPKAMYRLLASDLQELFHKGVEVPGRGLVYGAVIGLKGDMDWHKKCMHLTRSWLHAGQESAGEICHCCLAGNRNFPFEDYSENPRWSQSLLSSRPWSNSNPPSLLSIPFDAAEPPTPEYIIKGDLFHIMKTGCCRDVIGGAVFFLCRKGFFDLEGSSQNLPDRLDRAHGHFKLWCKAESVSPGLRSFSKAFFNIKTMLSAPWSNSKGSDTVLLLRWLSFFLSLQLKHPTIPDNGGHSRWMNVMVQTIEAARTILCLIRQHKLFLHRACGRRLYITIMRFLRGYQHLGKHLLNLSIRSFLQKPKLHALHHVAWTLRCQLLSGGPMLNPECFCCDIDEDFIGRVLRVSRKLDIRQLDKRVLQRHFLKVRALLNKRKRHKLA</sequence>
<protein>
    <submittedName>
        <fullName evidence="2">Uncharacterized protein</fullName>
    </submittedName>
</protein>
<gene>
    <name evidence="2" type="ORF">SNEC2469_LOCUS16544</name>
</gene>
<feature type="compositionally biased region" description="Pro residues" evidence="1">
    <location>
        <begin position="519"/>
        <end position="530"/>
    </location>
</feature>
<proteinExistence type="predicted"/>
<evidence type="ECO:0000313" key="2">
    <source>
        <dbReference type="EMBL" id="CAE7568047.1"/>
    </source>
</evidence>
<name>A0A812UKP6_9DINO</name>
<feature type="region of interest" description="Disordered" evidence="1">
    <location>
        <begin position="469"/>
        <end position="496"/>
    </location>
</feature>
<dbReference type="Proteomes" id="UP000601435">
    <property type="component" value="Unassembled WGS sequence"/>
</dbReference>
<evidence type="ECO:0000313" key="3">
    <source>
        <dbReference type="Proteomes" id="UP000601435"/>
    </source>
</evidence>
<dbReference type="OrthoDB" id="432405at2759"/>
<evidence type="ECO:0000256" key="1">
    <source>
        <dbReference type="SAM" id="MobiDB-lite"/>
    </source>
</evidence>
<reference evidence="2" key="1">
    <citation type="submission" date="2021-02" db="EMBL/GenBank/DDBJ databases">
        <authorList>
            <person name="Dougan E. K."/>
            <person name="Rhodes N."/>
            <person name="Thang M."/>
            <person name="Chan C."/>
        </authorList>
    </citation>
    <scope>NUCLEOTIDE SEQUENCE</scope>
</reference>
<feature type="region of interest" description="Disordered" evidence="1">
    <location>
        <begin position="510"/>
        <end position="587"/>
    </location>
</feature>
<keyword evidence="3" id="KW-1185">Reference proteome</keyword>
<accession>A0A812UKP6</accession>
<feature type="compositionally biased region" description="Basic and acidic residues" evidence="1">
    <location>
        <begin position="57"/>
        <end position="69"/>
    </location>
</feature>
<comment type="caution">
    <text evidence="2">The sequence shown here is derived from an EMBL/GenBank/DDBJ whole genome shotgun (WGS) entry which is preliminary data.</text>
</comment>
<feature type="region of interest" description="Disordered" evidence="1">
    <location>
        <begin position="1"/>
        <end position="149"/>
    </location>
</feature>